<gene>
    <name evidence="3" type="ORF">HW556_02215</name>
</gene>
<protein>
    <submittedName>
        <fullName evidence="3">Uncharacterized protein</fullName>
    </submittedName>
</protein>
<name>A0ABX2Q077_9BACT</name>
<keyword evidence="4" id="KW-1185">Reference proteome</keyword>
<dbReference type="EMBL" id="JABKAV010000003">
    <property type="protein sequence ID" value="NVO83687.1"/>
    <property type="molecule type" value="Genomic_DNA"/>
</dbReference>
<dbReference type="Proteomes" id="UP000626554">
    <property type="component" value="Unassembled WGS sequence"/>
</dbReference>
<evidence type="ECO:0000256" key="2">
    <source>
        <dbReference type="SAM" id="SignalP"/>
    </source>
</evidence>
<accession>A0ABX2Q077</accession>
<evidence type="ECO:0000256" key="1">
    <source>
        <dbReference type="SAM" id="MobiDB-lite"/>
    </source>
</evidence>
<keyword evidence="2" id="KW-0732">Signal</keyword>
<evidence type="ECO:0000313" key="4">
    <source>
        <dbReference type="Proteomes" id="UP000626554"/>
    </source>
</evidence>
<feature type="signal peptide" evidence="2">
    <location>
        <begin position="1"/>
        <end position="21"/>
    </location>
</feature>
<dbReference type="RefSeq" id="WP_176897556.1">
    <property type="nucleotide sequence ID" value="NZ_JABKAV010000003.1"/>
</dbReference>
<proteinExistence type="predicted"/>
<feature type="compositionally biased region" description="Low complexity" evidence="1">
    <location>
        <begin position="24"/>
        <end position="39"/>
    </location>
</feature>
<evidence type="ECO:0000313" key="3">
    <source>
        <dbReference type="EMBL" id="NVO83687.1"/>
    </source>
</evidence>
<comment type="caution">
    <text evidence="3">The sequence shown here is derived from an EMBL/GenBank/DDBJ whole genome shotgun (WGS) entry which is preliminary data.</text>
</comment>
<feature type="compositionally biased region" description="Low complexity" evidence="1">
    <location>
        <begin position="47"/>
        <end position="58"/>
    </location>
</feature>
<feature type="region of interest" description="Disordered" evidence="1">
    <location>
        <begin position="19"/>
        <end position="72"/>
    </location>
</feature>
<organism evidence="3 4">
    <name type="scientific">Hymenobacter terrestris</name>
    <dbReference type="NCBI Taxonomy" id="2748310"/>
    <lineage>
        <taxon>Bacteria</taxon>
        <taxon>Pseudomonadati</taxon>
        <taxon>Bacteroidota</taxon>
        <taxon>Cytophagia</taxon>
        <taxon>Cytophagales</taxon>
        <taxon>Hymenobacteraceae</taxon>
        <taxon>Hymenobacter</taxon>
    </lineage>
</organism>
<reference evidence="3 4" key="1">
    <citation type="submission" date="2020-05" db="EMBL/GenBank/DDBJ databases">
        <title>Hymenobacter terrestris sp. nov. and Hymenobacter lapidiphilus sp. nov., isolated from regoliths in Antarctica.</title>
        <authorList>
            <person name="Sedlacek I."/>
            <person name="Pantucek R."/>
            <person name="Zeman M."/>
            <person name="Holochova P."/>
            <person name="Kralova S."/>
            <person name="Stankova E."/>
            <person name="Sedo O."/>
            <person name="Micenkova L."/>
            <person name="Svec P."/>
            <person name="Gupta V."/>
            <person name="Sood U."/>
            <person name="Korpole U.S."/>
            <person name="Lal R."/>
        </authorList>
    </citation>
    <scope>NUCLEOTIDE SEQUENCE [LARGE SCALE GENOMIC DNA]</scope>
    <source>
        <strain evidence="3 4">P5252</strain>
    </source>
</reference>
<feature type="chain" id="PRO_5046639922" evidence="2">
    <location>
        <begin position="22"/>
        <end position="72"/>
    </location>
</feature>
<sequence length="72" mass="7039">MKVLVFPALLAIAIITGPAKSGTSKSAPTAPNKPAPTASIASLKPENSAQNASASTAARPKSALGLQPGSSQ</sequence>